<reference evidence="10 11" key="1">
    <citation type="submission" date="2018-11" db="EMBL/GenBank/DDBJ databases">
        <title>Rhodococcus spongicola sp. nov. and Rhodococcus xishaensis sp. nov. from marine sponges.</title>
        <authorList>
            <person name="Li L."/>
            <person name="Lin H.W."/>
        </authorList>
    </citation>
    <scope>NUCLEOTIDE SEQUENCE [LARGE SCALE GENOMIC DNA]</scope>
    <source>
        <strain evidence="10 11">LHW50502</strain>
    </source>
</reference>
<keyword evidence="1" id="KW-0813">Transport</keyword>
<dbReference type="SMART" id="SM00382">
    <property type="entry name" value="AAA"/>
    <property type="match status" value="1"/>
</dbReference>
<keyword evidence="6" id="KW-0408">Iron</keyword>
<dbReference type="EMBL" id="RKLN01000004">
    <property type="protein sequence ID" value="RVW02473.1"/>
    <property type="molecule type" value="Genomic_DNA"/>
</dbReference>
<evidence type="ECO:0000259" key="9">
    <source>
        <dbReference type="PROSITE" id="PS50893"/>
    </source>
</evidence>
<evidence type="ECO:0000313" key="10">
    <source>
        <dbReference type="EMBL" id="RVW02473.1"/>
    </source>
</evidence>
<dbReference type="InterPro" id="IPR015853">
    <property type="entry name" value="ABC_transpr_FbpC"/>
</dbReference>
<dbReference type="CDD" id="cd03259">
    <property type="entry name" value="ABC_Carb_Solutes_like"/>
    <property type="match status" value="1"/>
</dbReference>
<dbReference type="Pfam" id="PF00005">
    <property type="entry name" value="ABC_tran"/>
    <property type="match status" value="1"/>
</dbReference>
<evidence type="ECO:0000256" key="1">
    <source>
        <dbReference type="ARBA" id="ARBA00022448"/>
    </source>
</evidence>
<proteinExistence type="predicted"/>
<dbReference type="GO" id="GO:0005524">
    <property type="term" value="F:ATP binding"/>
    <property type="evidence" value="ECO:0007669"/>
    <property type="project" value="UniProtKB-KW"/>
</dbReference>
<name>A0A438AUP7_9NOCA</name>
<dbReference type="GO" id="GO:0016020">
    <property type="term" value="C:membrane"/>
    <property type="evidence" value="ECO:0007669"/>
    <property type="project" value="InterPro"/>
</dbReference>
<dbReference type="GO" id="GO:0015408">
    <property type="term" value="F:ABC-type ferric iron transporter activity"/>
    <property type="evidence" value="ECO:0007669"/>
    <property type="project" value="InterPro"/>
</dbReference>
<protein>
    <submittedName>
        <fullName evidence="10">ABC transporter ATP-binding protein</fullName>
    </submittedName>
</protein>
<dbReference type="Proteomes" id="UP000284333">
    <property type="component" value="Unassembled WGS sequence"/>
</dbReference>
<evidence type="ECO:0000256" key="7">
    <source>
        <dbReference type="ARBA" id="ARBA00023065"/>
    </source>
</evidence>
<dbReference type="SUPFAM" id="SSF50331">
    <property type="entry name" value="MOP-like"/>
    <property type="match status" value="1"/>
</dbReference>
<accession>A0A438AUP7</accession>
<dbReference type="InterPro" id="IPR027417">
    <property type="entry name" value="P-loop_NTPase"/>
</dbReference>
<evidence type="ECO:0000256" key="3">
    <source>
        <dbReference type="ARBA" id="ARBA00022496"/>
    </source>
</evidence>
<keyword evidence="4" id="KW-0547">Nucleotide-binding</keyword>
<keyword evidence="3" id="KW-0410">Iron transport</keyword>
<dbReference type="RefSeq" id="WP_127947611.1">
    <property type="nucleotide sequence ID" value="NZ_RKLN01000004.1"/>
</dbReference>
<keyword evidence="8" id="KW-0472">Membrane</keyword>
<dbReference type="PANTHER" id="PTHR42781">
    <property type="entry name" value="SPERMIDINE/PUTRESCINE IMPORT ATP-BINDING PROTEIN POTA"/>
    <property type="match status" value="1"/>
</dbReference>
<dbReference type="Gene3D" id="3.40.50.300">
    <property type="entry name" value="P-loop containing nucleotide triphosphate hydrolases"/>
    <property type="match status" value="1"/>
</dbReference>
<dbReference type="InterPro" id="IPR050093">
    <property type="entry name" value="ABC_SmlMolc_Importer"/>
</dbReference>
<dbReference type="AlphaFoldDB" id="A0A438AUP7"/>
<evidence type="ECO:0000313" key="11">
    <source>
        <dbReference type="Proteomes" id="UP000284333"/>
    </source>
</evidence>
<dbReference type="InterPro" id="IPR017871">
    <property type="entry name" value="ABC_transporter-like_CS"/>
</dbReference>
<dbReference type="InterPro" id="IPR008995">
    <property type="entry name" value="Mo/tungstate-bd_C_term_dom"/>
</dbReference>
<comment type="caution">
    <text evidence="10">The sequence shown here is derived from an EMBL/GenBank/DDBJ whole genome shotgun (WGS) entry which is preliminary data.</text>
</comment>
<dbReference type="PROSITE" id="PS50893">
    <property type="entry name" value="ABC_TRANSPORTER_2"/>
    <property type="match status" value="1"/>
</dbReference>
<gene>
    <name evidence="10" type="ORF">EF834_12925</name>
</gene>
<dbReference type="PROSITE" id="PS00211">
    <property type="entry name" value="ABC_TRANSPORTER_1"/>
    <property type="match status" value="1"/>
</dbReference>
<dbReference type="GO" id="GO:0016887">
    <property type="term" value="F:ATP hydrolysis activity"/>
    <property type="evidence" value="ECO:0007669"/>
    <property type="project" value="InterPro"/>
</dbReference>
<evidence type="ECO:0000256" key="8">
    <source>
        <dbReference type="ARBA" id="ARBA00023136"/>
    </source>
</evidence>
<dbReference type="InterPro" id="IPR003593">
    <property type="entry name" value="AAA+_ATPase"/>
</dbReference>
<evidence type="ECO:0000256" key="5">
    <source>
        <dbReference type="ARBA" id="ARBA00022840"/>
    </source>
</evidence>
<keyword evidence="5 10" id="KW-0067">ATP-binding</keyword>
<evidence type="ECO:0000256" key="4">
    <source>
        <dbReference type="ARBA" id="ARBA00022741"/>
    </source>
</evidence>
<evidence type="ECO:0000256" key="6">
    <source>
        <dbReference type="ARBA" id="ARBA00023004"/>
    </source>
</evidence>
<sequence length="347" mass="36352">MSATLSLTRLERHHPGEQHPALAGIDLEVPAGSCTAILGPSGSGKSTALRLIAGLDAPTGGSVALDGVDVTALPPERRGIGMVFQRPLLFPHLSVIDNVGFSARASGQSRSASRSSARRYLELVHLADLADRPVGAISGGQAQRVALARSLANAPRVLLLDEPFSALDSVLREDMYELVREIRKELSPTIVLVTHDRHEAAVLADSVAVLIDGVLEHHSEVSSAYTQPSTLAVNRLMGGINEIHGHLEGGVHHSDLGALHLPPDAPVPEDGPAVLLIRHEMIRIADGSPDLPRGVICGARPAGLRSIADVRIGSVVVHVELPTGTTAPTGTEVGLEIPRAACTAVTR</sequence>
<keyword evidence="7" id="KW-0406">Ion transport</keyword>
<dbReference type="InterPro" id="IPR003439">
    <property type="entry name" value="ABC_transporter-like_ATP-bd"/>
</dbReference>
<evidence type="ECO:0000256" key="2">
    <source>
        <dbReference type="ARBA" id="ARBA00022475"/>
    </source>
</evidence>
<dbReference type="PANTHER" id="PTHR42781:SF4">
    <property type="entry name" value="SPERMIDINE_PUTRESCINE IMPORT ATP-BINDING PROTEIN POTA"/>
    <property type="match status" value="1"/>
</dbReference>
<keyword evidence="11" id="KW-1185">Reference proteome</keyword>
<feature type="domain" description="ABC transporter" evidence="9">
    <location>
        <begin position="5"/>
        <end position="237"/>
    </location>
</feature>
<keyword evidence="2" id="KW-1003">Cell membrane</keyword>
<dbReference type="OrthoDB" id="9802264at2"/>
<organism evidence="10 11">
    <name type="scientific">Rhodococcus spongiicola</name>
    <dbReference type="NCBI Taxonomy" id="2487352"/>
    <lineage>
        <taxon>Bacteria</taxon>
        <taxon>Bacillati</taxon>
        <taxon>Actinomycetota</taxon>
        <taxon>Actinomycetes</taxon>
        <taxon>Mycobacteriales</taxon>
        <taxon>Nocardiaceae</taxon>
        <taxon>Rhodococcus</taxon>
    </lineage>
</organism>
<dbReference type="SUPFAM" id="SSF52540">
    <property type="entry name" value="P-loop containing nucleoside triphosphate hydrolases"/>
    <property type="match status" value="1"/>
</dbReference>